<accession>A0A916XZC0</accession>
<dbReference type="GO" id="GO:0045892">
    <property type="term" value="P:negative regulation of DNA-templated transcription"/>
    <property type="evidence" value="ECO:0007669"/>
    <property type="project" value="UniProtKB-ARBA"/>
</dbReference>
<dbReference type="Proteomes" id="UP000613160">
    <property type="component" value="Unassembled WGS sequence"/>
</dbReference>
<dbReference type="PANTHER" id="PTHR33677:SF3">
    <property type="entry name" value="COPPER-SENSING TRANSCRIPTIONAL REPRESSOR RICR"/>
    <property type="match status" value="1"/>
</dbReference>
<dbReference type="InterPro" id="IPR003735">
    <property type="entry name" value="Metal_Tscrpt_repr"/>
</dbReference>
<proteinExistence type="inferred from homology"/>
<dbReference type="PANTHER" id="PTHR33677">
    <property type="entry name" value="TRANSCRIPTIONAL REPRESSOR FRMR-RELATED"/>
    <property type="match status" value="1"/>
</dbReference>
<dbReference type="GO" id="GO:0003677">
    <property type="term" value="F:DNA binding"/>
    <property type="evidence" value="ECO:0007669"/>
    <property type="project" value="InterPro"/>
</dbReference>
<reference evidence="2" key="1">
    <citation type="journal article" date="2014" name="Int. J. Syst. Evol. Microbiol.">
        <title>Complete genome sequence of Corynebacterium casei LMG S-19264T (=DSM 44701T), isolated from a smear-ripened cheese.</title>
        <authorList>
            <consortium name="US DOE Joint Genome Institute (JGI-PGF)"/>
            <person name="Walter F."/>
            <person name="Albersmeier A."/>
            <person name="Kalinowski J."/>
            <person name="Ruckert C."/>
        </authorList>
    </citation>
    <scope>NUCLEOTIDE SEQUENCE</scope>
    <source>
        <strain evidence="2">CGMCC 1.15493</strain>
    </source>
</reference>
<comment type="caution">
    <text evidence="2">The sequence shown here is derived from an EMBL/GenBank/DDBJ whole genome shotgun (WGS) entry which is preliminary data.</text>
</comment>
<evidence type="ECO:0000313" key="3">
    <source>
        <dbReference type="Proteomes" id="UP000613160"/>
    </source>
</evidence>
<dbReference type="Pfam" id="PF02583">
    <property type="entry name" value="Trns_repr_metal"/>
    <property type="match status" value="1"/>
</dbReference>
<dbReference type="InterPro" id="IPR038390">
    <property type="entry name" value="Metal_Tscrpt_repr_sf"/>
</dbReference>
<keyword evidence="3" id="KW-1185">Reference proteome</keyword>
<evidence type="ECO:0000313" key="2">
    <source>
        <dbReference type="EMBL" id="GGD21386.1"/>
    </source>
</evidence>
<comment type="similarity">
    <text evidence="1">Belongs to the FrmR/RcnR family.</text>
</comment>
<dbReference type="EMBL" id="BMJJ01000005">
    <property type="protein sequence ID" value="GGD21386.1"/>
    <property type="molecule type" value="Genomic_DNA"/>
</dbReference>
<dbReference type="RefSeq" id="WP_188851097.1">
    <property type="nucleotide sequence ID" value="NZ_BMJJ01000005.1"/>
</dbReference>
<organism evidence="2 3">
    <name type="scientific">Aureimonas glaciei</name>
    <dbReference type="NCBI Taxonomy" id="1776957"/>
    <lineage>
        <taxon>Bacteria</taxon>
        <taxon>Pseudomonadati</taxon>
        <taxon>Pseudomonadota</taxon>
        <taxon>Alphaproteobacteria</taxon>
        <taxon>Hyphomicrobiales</taxon>
        <taxon>Aurantimonadaceae</taxon>
        <taxon>Aureimonas</taxon>
    </lineage>
</organism>
<protein>
    <submittedName>
        <fullName evidence="2">Transcriptional regulator</fullName>
    </submittedName>
</protein>
<reference evidence="2" key="2">
    <citation type="submission" date="2020-09" db="EMBL/GenBank/DDBJ databases">
        <authorList>
            <person name="Sun Q."/>
            <person name="Zhou Y."/>
        </authorList>
    </citation>
    <scope>NUCLEOTIDE SEQUENCE</scope>
    <source>
        <strain evidence="2">CGMCC 1.15493</strain>
    </source>
</reference>
<dbReference type="Gene3D" id="1.20.58.1000">
    <property type="entry name" value="Metal-sensitive repressor, helix protomer"/>
    <property type="match status" value="1"/>
</dbReference>
<sequence length="105" mass="11852">MPDGEIVDQKILLRRTEEEKRPILQRLKRIEGQVRGLQNMIAEDRYCLDEVQQINAVSAALREVALVVISQHVSCGIHMAGEDGQKEVAIDDVMRVLRAAMRASE</sequence>
<gene>
    <name evidence="2" type="ORF">GCM10011335_25380</name>
</gene>
<evidence type="ECO:0000256" key="1">
    <source>
        <dbReference type="ARBA" id="ARBA00005260"/>
    </source>
</evidence>
<dbReference type="CDD" id="cd10148">
    <property type="entry name" value="CsoR-like_DUF156"/>
    <property type="match status" value="1"/>
</dbReference>
<dbReference type="AlphaFoldDB" id="A0A916XZC0"/>
<dbReference type="GO" id="GO:0046872">
    <property type="term" value="F:metal ion binding"/>
    <property type="evidence" value="ECO:0007669"/>
    <property type="project" value="InterPro"/>
</dbReference>
<name>A0A916XZC0_9HYPH</name>